<feature type="signal peptide" evidence="1">
    <location>
        <begin position="1"/>
        <end position="21"/>
    </location>
</feature>
<dbReference type="InterPro" id="IPR011051">
    <property type="entry name" value="RmlC_Cupin_sf"/>
</dbReference>
<reference evidence="3 4" key="1">
    <citation type="journal article" date="2016" name="Sci. Rep.">
        <title>Genomic and phenotypic characterization of the species Acinetobacter venetianus.</title>
        <authorList>
            <person name="Fondi M."/>
            <person name="Maida I."/>
            <person name="Perrin E."/>
            <person name="Orlandini V."/>
            <person name="La Torre L."/>
            <person name="Bosi E."/>
            <person name="Negroni A."/>
            <person name="Zanaroli G."/>
            <person name="Fava F."/>
            <person name="Decorosi F."/>
            <person name="Giovannetti L."/>
            <person name="Viti C."/>
            <person name="Vaneechoutte M."/>
            <person name="Dijkshoorn L."/>
            <person name="Fani R."/>
        </authorList>
    </citation>
    <scope>NUCLEOTIDE SEQUENCE [LARGE SCALE GENOMIC DNA]</scope>
    <source>
        <strain evidence="3 4">LUH5627</strain>
    </source>
</reference>
<dbReference type="Gene3D" id="2.60.120.10">
    <property type="entry name" value="Jelly Rolls"/>
    <property type="match status" value="1"/>
</dbReference>
<dbReference type="InterPro" id="IPR047263">
    <property type="entry name" value="HNL-like_cupin"/>
</dbReference>
<name>A0A150HLV7_9GAMM</name>
<feature type="domain" description="Cupin type-2" evidence="2">
    <location>
        <begin position="72"/>
        <end position="134"/>
    </location>
</feature>
<dbReference type="Proteomes" id="UP000075680">
    <property type="component" value="Unassembled WGS sequence"/>
</dbReference>
<dbReference type="InterPro" id="IPR014710">
    <property type="entry name" value="RmlC-like_jellyroll"/>
</dbReference>
<evidence type="ECO:0000259" key="2">
    <source>
        <dbReference type="Pfam" id="PF07883"/>
    </source>
</evidence>
<keyword evidence="1" id="KW-0732">Signal</keyword>
<dbReference type="AlphaFoldDB" id="A0A150HLV7"/>
<evidence type="ECO:0000313" key="3">
    <source>
        <dbReference type="EMBL" id="KXZ66703.1"/>
    </source>
</evidence>
<sequence length="164" mass="17768">MFPKSFALVTTLLLLTTGVQAMENQLPASQTIKKSSEQPVIEGSDKNFTGSVAIKPLTSVTEGINAPSAYVSFNANSRSFWHTHPKGQYLVVTEGEGIVQEWGKPAEKIAVGDVIYCPPGVKHWHGASGHSAMTHLALTGTDENGHNVDWLEPVTDEQFKEANH</sequence>
<dbReference type="EMBL" id="JRUE01000201">
    <property type="protein sequence ID" value="KXZ66703.1"/>
    <property type="molecule type" value="Genomic_DNA"/>
</dbReference>
<organism evidence="3 4">
    <name type="scientific">Acinetobacter venetianus</name>
    <dbReference type="NCBI Taxonomy" id="52133"/>
    <lineage>
        <taxon>Bacteria</taxon>
        <taxon>Pseudomonadati</taxon>
        <taxon>Pseudomonadota</taxon>
        <taxon>Gammaproteobacteria</taxon>
        <taxon>Moraxellales</taxon>
        <taxon>Moraxellaceae</taxon>
        <taxon>Acinetobacter</taxon>
    </lineage>
</organism>
<proteinExistence type="predicted"/>
<comment type="caution">
    <text evidence="3">The sequence shown here is derived from an EMBL/GenBank/DDBJ whole genome shotgun (WGS) entry which is preliminary data.</text>
</comment>
<dbReference type="PANTHER" id="PTHR43698:SF1">
    <property type="entry name" value="BLL4564 PROTEIN"/>
    <property type="match status" value="1"/>
</dbReference>
<evidence type="ECO:0000256" key="1">
    <source>
        <dbReference type="SAM" id="SignalP"/>
    </source>
</evidence>
<dbReference type="RefSeq" id="WP_061519172.1">
    <property type="nucleotide sequence ID" value="NZ_JRUE01000201.1"/>
</dbReference>
<dbReference type="InterPro" id="IPR013096">
    <property type="entry name" value="Cupin_2"/>
</dbReference>
<dbReference type="Pfam" id="PF07883">
    <property type="entry name" value="Cupin_2"/>
    <property type="match status" value="1"/>
</dbReference>
<dbReference type="SUPFAM" id="SSF51182">
    <property type="entry name" value="RmlC-like cupins"/>
    <property type="match status" value="1"/>
</dbReference>
<evidence type="ECO:0000313" key="4">
    <source>
        <dbReference type="Proteomes" id="UP000075680"/>
    </source>
</evidence>
<protein>
    <submittedName>
        <fullName evidence="3">Cupin domain protein</fullName>
    </submittedName>
</protein>
<dbReference type="PATRIC" id="fig|52133.18.peg.2463"/>
<dbReference type="PANTHER" id="PTHR43698">
    <property type="entry name" value="RIBD C-TERMINAL DOMAIN CONTAINING PROTEIN"/>
    <property type="match status" value="1"/>
</dbReference>
<accession>A0A150HLV7</accession>
<feature type="chain" id="PRO_5007562801" evidence="1">
    <location>
        <begin position="22"/>
        <end position="164"/>
    </location>
</feature>
<dbReference type="CDD" id="cd02233">
    <property type="entry name" value="cupin_HNL-like"/>
    <property type="match status" value="1"/>
</dbReference>
<gene>
    <name evidence="3" type="ORF">AVENLUH5627_02397</name>
</gene>